<evidence type="ECO:0000256" key="1">
    <source>
        <dbReference type="SAM" id="MobiDB-lite"/>
    </source>
</evidence>
<dbReference type="Proteomes" id="UP001470230">
    <property type="component" value="Unassembled WGS sequence"/>
</dbReference>
<feature type="compositionally biased region" description="Polar residues" evidence="1">
    <location>
        <begin position="232"/>
        <end position="241"/>
    </location>
</feature>
<protein>
    <submittedName>
        <fullName evidence="2">Uncharacterized protein</fullName>
    </submittedName>
</protein>
<feature type="compositionally biased region" description="Polar residues" evidence="1">
    <location>
        <begin position="741"/>
        <end position="752"/>
    </location>
</feature>
<comment type="caution">
    <text evidence="2">The sequence shown here is derived from an EMBL/GenBank/DDBJ whole genome shotgun (WGS) entry which is preliminary data.</text>
</comment>
<feature type="compositionally biased region" description="Polar residues" evidence="1">
    <location>
        <begin position="289"/>
        <end position="302"/>
    </location>
</feature>
<evidence type="ECO:0000313" key="2">
    <source>
        <dbReference type="EMBL" id="KAK8844876.1"/>
    </source>
</evidence>
<feature type="region of interest" description="Disordered" evidence="1">
    <location>
        <begin position="229"/>
        <end position="261"/>
    </location>
</feature>
<gene>
    <name evidence="2" type="ORF">M9Y10_021047</name>
</gene>
<dbReference type="EMBL" id="JAPFFF010000031">
    <property type="protein sequence ID" value="KAK8844876.1"/>
    <property type="molecule type" value="Genomic_DNA"/>
</dbReference>
<feature type="compositionally biased region" description="Low complexity" evidence="1">
    <location>
        <begin position="668"/>
        <end position="686"/>
    </location>
</feature>
<keyword evidence="3" id="KW-1185">Reference proteome</keyword>
<feature type="region of interest" description="Disordered" evidence="1">
    <location>
        <begin position="667"/>
        <end position="689"/>
    </location>
</feature>
<organism evidence="2 3">
    <name type="scientific">Tritrichomonas musculus</name>
    <dbReference type="NCBI Taxonomy" id="1915356"/>
    <lineage>
        <taxon>Eukaryota</taxon>
        <taxon>Metamonada</taxon>
        <taxon>Parabasalia</taxon>
        <taxon>Tritrichomonadida</taxon>
        <taxon>Tritrichomonadidae</taxon>
        <taxon>Tritrichomonas</taxon>
    </lineage>
</organism>
<sequence>MSSLEDPIKDLSSIYNNNFDKGGMNNISKTDDNPNDFTEGNYNELPLSKEDEFNDADFENQGLGLVMDVRSTTFRDLTEMIPRGYGEMGDITKKEEEIITNERANFDVASSSSPSHDPLEEMKIRNQEKWAQLGYDPKAGRGNMKMSITLSNFKLSTFLENSNFSSNKSNIKCATNSLMEFKPTDLNKNLTQNQQPFLSSLPENSENSSNSYSTQVLQSYSMCIKPQKQIPRVNSSNNPSTFIEAESNSDEMDESEHHSSDNAIPAVELNTTNLLASFQPLEEDLQNPDQTEATNYSDNNVQNESDSTPENTESNNSSSELASNSVSDSQTLESNSSNNNEEKVHIDNKSKNCFQSSSKETSKIVIPKSPNSLNSSSTPTIVSEEKSSSDKNSKTSKPSTAQSQLGYDYSAYDDPNFDYEAASKNIPPDLLKIINYPKTGIVFRALCGQSMLQYPRGVSQYVIADLKIILDKCVYKNMINESTYVSSIIDSIKTENMNRLSNKKLKYNEERCTEAAESLSKKQQYWENQKNILNSEKEVKLQEIELKYQDELDNLEMLWNSDKKRLQFNKPSAQLITLRQSVQANLAAKRFQEAAQLATRAEKLDKAETEHAAQRMRQAYSDAAYRLKQKYESERKALYQQFESKKSALIAQEEADLRPAENRIQKYNNSNNQQDLTSSTTQDTSTAAARRSISVMSTASAANYGPIIKKPVIKAPKVPTQANAKLKLPLLKPNPQPIYKGSSSSSLNQINL</sequence>
<evidence type="ECO:0000313" key="3">
    <source>
        <dbReference type="Proteomes" id="UP001470230"/>
    </source>
</evidence>
<accession>A0ABR2HDQ9</accession>
<dbReference type="PANTHER" id="PTHR47026:SF2">
    <property type="entry name" value="FLAGELLAR ASSOCIATED PROTEIN"/>
    <property type="match status" value="1"/>
</dbReference>
<feature type="compositionally biased region" description="Basic and acidic residues" evidence="1">
    <location>
        <begin position="383"/>
        <end position="393"/>
    </location>
</feature>
<feature type="region of interest" description="Disordered" evidence="1">
    <location>
        <begin position="289"/>
        <end position="407"/>
    </location>
</feature>
<name>A0ABR2HDQ9_9EUKA</name>
<feature type="compositionally biased region" description="Basic and acidic residues" evidence="1">
    <location>
        <begin position="340"/>
        <end position="350"/>
    </location>
</feature>
<feature type="region of interest" description="Disordered" evidence="1">
    <location>
        <begin position="731"/>
        <end position="752"/>
    </location>
</feature>
<reference evidence="2 3" key="1">
    <citation type="submission" date="2024-04" db="EMBL/GenBank/DDBJ databases">
        <title>Tritrichomonas musculus Genome.</title>
        <authorList>
            <person name="Alves-Ferreira E."/>
            <person name="Grigg M."/>
            <person name="Lorenzi H."/>
            <person name="Galac M."/>
        </authorList>
    </citation>
    <scope>NUCLEOTIDE SEQUENCE [LARGE SCALE GENOMIC DNA]</scope>
    <source>
        <strain evidence="2 3">EAF2021</strain>
    </source>
</reference>
<feature type="compositionally biased region" description="Low complexity" evidence="1">
    <location>
        <begin position="303"/>
        <end position="339"/>
    </location>
</feature>
<feature type="compositionally biased region" description="Low complexity" evidence="1">
    <location>
        <begin position="369"/>
        <end position="380"/>
    </location>
</feature>
<proteinExistence type="predicted"/>
<dbReference type="PANTHER" id="PTHR47026">
    <property type="entry name" value="PIGMENTOSA GTPASE REGULATOR-LIKE PROTEIN, PUTATIVE-RELATED"/>
    <property type="match status" value="1"/>
</dbReference>